<evidence type="ECO:0000256" key="3">
    <source>
        <dbReference type="ARBA" id="ARBA00023163"/>
    </source>
</evidence>
<dbReference type="Proteomes" id="UP000658690">
    <property type="component" value="Unassembled WGS sequence"/>
</dbReference>
<dbReference type="EMBL" id="WHOC01000028">
    <property type="protein sequence ID" value="NOU85347.1"/>
    <property type="molecule type" value="Genomic_DNA"/>
</dbReference>
<dbReference type="PRINTS" id="PR00032">
    <property type="entry name" value="HTHARAC"/>
</dbReference>
<dbReference type="Gene3D" id="1.10.10.60">
    <property type="entry name" value="Homeodomain-like"/>
    <property type="match status" value="2"/>
</dbReference>
<protein>
    <submittedName>
        <fullName evidence="5">Helix-turn-helix domain-containing protein</fullName>
    </submittedName>
</protein>
<proteinExistence type="predicted"/>
<accession>A0ABX1YWF7</accession>
<dbReference type="InterPro" id="IPR037923">
    <property type="entry name" value="HTH-like"/>
</dbReference>
<evidence type="ECO:0000259" key="4">
    <source>
        <dbReference type="PROSITE" id="PS01124"/>
    </source>
</evidence>
<evidence type="ECO:0000313" key="5">
    <source>
        <dbReference type="EMBL" id="NOU85347.1"/>
    </source>
</evidence>
<keyword evidence="3" id="KW-0804">Transcription</keyword>
<dbReference type="PROSITE" id="PS01124">
    <property type="entry name" value="HTH_ARAC_FAMILY_2"/>
    <property type="match status" value="1"/>
</dbReference>
<dbReference type="InterPro" id="IPR020449">
    <property type="entry name" value="Tscrpt_reg_AraC-type_HTH"/>
</dbReference>
<evidence type="ECO:0000256" key="2">
    <source>
        <dbReference type="ARBA" id="ARBA00023125"/>
    </source>
</evidence>
<dbReference type="InterPro" id="IPR009057">
    <property type="entry name" value="Homeodomain-like_sf"/>
</dbReference>
<organism evidence="5 6">
    <name type="scientific">Paenibacillus germinis</name>
    <dbReference type="NCBI Taxonomy" id="2654979"/>
    <lineage>
        <taxon>Bacteria</taxon>
        <taxon>Bacillati</taxon>
        <taxon>Bacillota</taxon>
        <taxon>Bacilli</taxon>
        <taxon>Bacillales</taxon>
        <taxon>Paenibacillaceae</taxon>
        <taxon>Paenibacillus</taxon>
    </lineage>
</organism>
<dbReference type="RefSeq" id="WP_171688666.1">
    <property type="nucleotide sequence ID" value="NZ_WHOC01000028.1"/>
</dbReference>
<keyword evidence="2" id="KW-0238">DNA-binding</keyword>
<dbReference type="SUPFAM" id="SSF46689">
    <property type="entry name" value="Homeodomain-like"/>
    <property type="match status" value="2"/>
</dbReference>
<keyword evidence="6" id="KW-1185">Reference proteome</keyword>
<name>A0ABX1YWF7_9BACL</name>
<dbReference type="SUPFAM" id="SSF51215">
    <property type="entry name" value="Regulatory protein AraC"/>
    <property type="match status" value="1"/>
</dbReference>
<dbReference type="Gene3D" id="2.60.120.10">
    <property type="entry name" value="Jelly Rolls"/>
    <property type="match status" value="1"/>
</dbReference>
<dbReference type="Pfam" id="PF02311">
    <property type="entry name" value="AraC_binding"/>
    <property type="match status" value="1"/>
</dbReference>
<dbReference type="PANTHER" id="PTHR43280">
    <property type="entry name" value="ARAC-FAMILY TRANSCRIPTIONAL REGULATOR"/>
    <property type="match status" value="1"/>
</dbReference>
<dbReference type="InterPro" id="IPR018060">
    <property type="entry name" value="HTH_AraC"/>
</dbReference>
<dbReference type="InterPro" id="IPR003313">
    <property type="entry name" value="AraC-bd"/>
</dbReference>
<dbReference type="InterPro" id="IPR018062">
    <property type="entry name" value="HTH_AraC-typ_CS"/>
</dbReference>
<dbReference type="InterPro" id="IPR014710">
    <property type="entry name" value="RmlC-like_jellyroll"/>
</dbReference>
<sequence length="296" mass="34180">MIVFPEYEDLMAIIKLKKGELPLHISIHTLKKTSLHHHDFVELSYVIEGSGTEIINGIRHHLQPGTCSFLLPHHIHEIQSDSDKPIIKYCCMFDINMLLGSSYESELSSLLFRVGSSIPSFVDFSSPMADRMHNIFELLHDDYLNTVGIGRNSFIRAKLTEAMLLFVRASHTNYPNVLQVDESDEKMNFWKVLQYMHVHYSKKLTLEWLSHHFRVSTPYMSRSFKKHLGRSFLEYLHGLRVESAVSMLVSTNMSLADIAAEAGFESYRSFSRVFRELRGQTPSDYRNHQKNSLEAP</sequence>
<feature type="domain" description="HTH araC/xylS-type" evidence="4">
    <location>
        <begin position="190"/>
        <end position="288"/>
    </location>
</feature>
<keyword evidence="1" id="KW-0805">Transcription regulation</keyword>
<dbReference type="PANTHER" id="PTHR43280:SF2">
    <property type="entry name" value="HTH-TYPE TRANSCRIPTIONAL REGULATOR EXSA"/>
    <property type="match status" value="1"/>
</dbReference>
<dbReference type="PROSITE" id="PS00041">
    <property type="entry name" value="HTH_ARAC_FAMILY_1"/>
    <property type="match status" value="1"/>
</dbReference>
<reference evidence="5 6" key="1">
    <citation type="submission" date="2019-10" db="EMBL/GenBank/DDBJ databases">
        <title>Description of Paenibacillus choica sp. nov.</title>
        <authorList>
            <person name="Carlier A."/>
            <person name="Qi S."/>
        </authorList>
    </citation>
    <scope>NUCLEOTIDE SEQUENCE [LARGE SCALE GENOMIC DNA]</scope>
    <source>
        <strain evidence="5 6">LMG 31460</strain>
    </source>
</reference>
<evidence type="ECO:0000313" key="6">
    <source>
        <dbReference type="Proteomes" id="UP000658690"/>
    </source>
</evidence>
<dbReference type="Pfam" id="PF12833">
    <property type="entry name" value="HTH_18"/>
    <property type="match status" value="1"/>
</dbReference>
<dbReference type="SMART" id="SM00342">
    <property type="entry name" value="HTH_ARAC"/>
    <property type="match status" value="1"/>
</dbReference>
<gene>
    <name evidence="5" type="ORF">GC102_06060</name>
</gene>
<evidence type="ECO:0000256" key="1">
    <source>
        <dbReference type="ARBA" id="ARBA00023015"/>
    </source>
</evidence>
<comment type="caution">
    <text evidence="5">The sequence shown here is derived from an EMBL/GenBank/DDBJ whole genome shotgun (WGS) entry which is preliminary data.</text>
</comment>